<evidence type="ECO:0000313" key="2">
    <source>
        <dbReference type="Proteomes" id="UP000187203"/>
    </source>
</evidence>
<organism evidence="1 2">
    <name type="scientific">Corchorus olitorius</name>
    <dbReference type="NCBI Taxonomy" id="93759"/>
    <lineage>
        <taxon>Eukaryota</taxon>
        <taxon>Viridiplantae</taxon>
        <taxon>Streptophyta</taxon>
        <taxon>Embryophyta</taxon>
        <taxon>Tracheophyta</taxon>
        <taxon>Spermatophyta</taxon>
        <taxon>Magnoliopsida</taxon>
        <taxon>eudicotyledons</taxon>
        <taxon>Gunneridae</taxon>
        <taxon>Pentapetalae</taxon>
        <taxon>rosids</taxon>
        <taxon>malvids</taxon>
        <taxon>Malvales</taxon>
        <taxon>Malvaceae</taxon>
        <taxon>Grewioideae</taxon>
        <taxon>Apeibeae</taxon>
        <taxon>Corchorus</taxon>
    </lineage>
</organism>
<comment type="caution">
    <text evidence="1">The sequence shown here is derived from an EMBL/GenBank/DDBJ whole genome shotgun (WGS) entry which is preliminary data.</text>
</comment>
<proteinExistence type="predicted"/>
<protein>
    <submittedName>
        <fullName evidence="1">Uncharacterized protein</fullName>
    </submittedName>
</protein>
<dbReference type="AlphaFoldDB" id="A0A1R3IN21"/>
<accession>A0A1R3IN21</accession>
<sequence>MACFVQEVGIWYEKRTESNLRHLWDDDQEPFHHQVSGNLSASVPLIITVQPA</sequence>
<reference evidence="2" key="1">
    <citation type="submission" date="2013-09" db="EMBL/GenBank/DDBJ databases">
        <title>Corchorus olitorius genome sequencing.</title>
        <authorList>
            <person name="Alam M."/>
            <person name="Haque M.S."/>
            <person name="Islam M.S."/>
            <person name="Emdad E.M."/>
            <person name="Islam M.M."/>
            <person name="Ahmed B."/>
            <person name="Halim A."/>
            <person name="Hossen Q.M.M."/>
            <person name="Hossain M.Z."/>
            <person name="Ahmed R."/>
            <person name="Khan M.M."/>
            <person name="Islam R."/>
            <person name="Rashid M.M."/>
            <person name="Khan S.A."/>
            <person name="Rahman M.S."/>
            <person name="Alam M."/>
            <person name="Yahiya A.S."/>
            <person name="Khan M.S."/>
            <person name="Azam M.S."/>
            <person name="Haque T."/>
            <person name="Lashkar M.Z.H."/>
            <person name="Akhand A.I."/>
            <person name="Morshed G."/>
            <person name="Roy S."/>
            <person name="Uddin K.S."/>
            <person name="Rabeya T."/>
            <person name="Hossain A.S."/>
            <person name="Chowdhury A."/>
            <person name="Snigdha A.R."/>
            <person name="Mortoza M.S."/>
            <person name="Matin S.A."/>
            <person name="Hoque S.M.E."/>
            <person name="Islam M.K."/>
            <person name="Roy D.K."/>
            <person name="Haider R."/>
            <person name="Moosa M.M."/>
            <person name="Elias S.M."/>
            <person name="Hasan A.M."/>
            <person name="Jahan S."/>
            <person name="Shafiuddin M."/>
            <person name="Mahmood N."/>
            <person name="Shommy N.S."/>
        </authorList>
    </citation>
    <scope>NUCLEOTIDE SEQUENCE [LARGE SCALE GENOMIC DNA]</scope>
    <source>
        <strain evidence="2">cv. O-4</strain>
    </source>
</reference>
<gene>
    <name evidence="1" type="ORF">COLO4_22310</name>
</gene>
<evidence type="ECO:0000313" key="1">
    <source>
        <dbReference type="EMBL" id="OMO83946.1"/>
    </source>
</evidence>
<keyword evidence="2" id="KW-1185">Reference proteome</keyword>
<dbReference type="EMBL" id="AWUE01017907">
    <property type="protein sequence ID" value="OMO83946.1"/>
    <property type="molecule type" value="Genomic_DNA"/>
</dbReference>
<dbReference type="Proteomes" id="UP000187203">
    <property type="component" value="Unassembled WGS sequence"/>
</dbReference>
<name>A0A1R3IN21_9ROSI</name>